<dbReference type="FunFam" id="1.10.510.10:FF:000110">
    <property type="entry name" value="Tyrosine-protein kinase"/>
    <property type="match status" value="1"/>
</dbReference>
<dbReference type="PROSITE" id="PS50057">
    <property type="entry name" value="FERM_3"/>
    <property type="match status" value="1"/>
</dbReference>
<evidence type="ECO:0000256" key="2">
    <source>
        <dbReference type="ARBA" id="ARBA00022679"/>
    </source>
</evidence>
<dbReference type="InterPro" id="IPR011009">
    <property type="entry name" value="Kinase-like_dom_sf"/>
</dbReference>
<dbReference type="Pfam" id="PF18377">
    <property type="entry name" value="FERM_F2"/>
    <property type="match status" value="1"/>
</dbReference>
<dbReference type="Ensembl" id="ENSOMYT00000040427.2">
    <property type="protein sequence ID" value="ENSOMYP00000037034.2"/>
    <property type="gene ID" value="ENSOMYG00000010617.2"/>
</dbReference>
<feature type="active site" description="Proton acceptor" evidence="10">
    <location>
        <position position="932"/>
    </location>
</feature>
<dbReference type="GO" id="GO:0004715">
    <property type="term" value="F:non-membrane spanning protein tyrosine kinase activity"/>
    <property type="evidence" value="ECO:0007669"/>
    <property type="project" value="UniProtKB-EC"/>
</dbReference>
<comment type="similarity">
    <text evidence="14">Belongs to the protein kinase superfamily. Tyr protein kinase family.</text>
</comment>
<evidence type="ECO:0000256" key="13">
    <source>
        <dbReference type="PROSITE-ProRule" id="PRU10141"/>
    </source>
</evidence>
<keyword evidence="15" id="KW-0812">Transmembrane</keyword>
<dbReference type="SUPFAM" id="SSF47031">
    <property type="entry name" value="Second domain of FERM"/>
    <property type="match status" value="1"/>
</dbReference>
<dbReference type="SUPFAM" id="SSF56112">
    <property type="entry name" value="Protein kinase-like (PK-like)"/>
    <property type="match status" value="2"/>
</dbReference>
<dbReference type="GO" id="GO:0005131">
    <property type="term" value="F:growth hormone receptor binding"/>
    <property type="evidence" value="ECO:0007669"/>
    <property type="project" value="TreeGrafter"/>
</dbReference>
<dbReference type="InterPro" id="IPR035963">
    <property type="entry name" value="FERM_2"/>
</dbReference>
<dbReference type="InterPro" id="IPR051286">
    <property type="entry name" value="JAK"/>
</dbReference>
<evidence type="ECO:0000256" key="5">
    <source>
        <dbReference type="ARBA" id="ARBA00022777"/>
    </source>
</evidence>
<dbReference type="GO" id="GO:0035556">
    <property type="term" value="P:intracellular signal transduction"/>
    <property type="evidence" value="ECO:0007669"/>
    <property type="project" value="InterPro"/>
</dbReference>
<dbReference type="CDD" id="cd14473">
    <property type="entry name" value="FERM_B-lobe"/>
    <property type="match status" value="1"/>
</dbReference>
<dbReference type="EC" id="2.7.10.2" evidence="14"/>
<dbReference type="GO" id="GO:0007259">
    <property type="term" value="P:cell surface receptor signaling pathway via JAK-STAT"/>
    <property type="evidence" value="ECO:0007669"/>
    <property type="project" value="TreeGrafter"/>
</dbReference>
<dbReference type="GO" id="GO:0030154">
    <property type="term" value="P:cell differentiation"/>
    <property type="evidence" value="ECO:0007669"/>
    <property type="project" value="TreeGrafter"/>
</dbReference>
<dbReference type="InterPro" id="IPR041046">
    <property type="entry name" value="FERM_F2"/>
</dbReference>
<dbReference type="PROSITE" id="PS00109">
    <property type="entry name" value="PROTEIN_KINASE_TYR"/>
    <property type="match status" value="1"/>
</dbReference>
<dbReference type="InterPro" id="IPR019749">
    <property type="entry name" value="Band_41_domain"/>
</dbReference>
<dbReference type="FunFam" id="3.30.505.10:FF:000073">
    <property type="entry name" value="Tyrosine-protein kinase"/>
    <property type="match status" value="1"/>
</dbReference>
<dbReference type="Gene3D" id="1.10.510.10">
    <property type="entry name" value="Transferase(Phosphotransferase) domain 1"/>
    <property type="match status" value="2"/>
</dbReference>
<feature type="binding site" evidence="11">
    <location>
        <begin position="811"/>
        <end position="819"/>
    </location>
    <ligand>
        <name>ATP</name>
        <dbReference type="ChEBI" id="CHEBI:30616"/>
    </ligand>
</feature>
<dbReference type="SUPFAM" id="SSF55550">
    <property type="entry name" value="SH2 domain"/>
    <property type="match status" value="1"/>
</dbReference>
<reference evidence="19" key="3">
    <citation type="submission" date="2025-09" db="UniProtKB">
        <authorList>
            <consortium name="Ensembl"/>
        </authorList>
    </citation>
    <scope>IDENTIFICATION</scope>
</reference>
<dbReference type="InterPro" id="IPR019748">
    <property type="entry name" value="FERM_central"/>
</dbReference>
<dbReference type="SMART" id="SM00295">
    <property type="entry name" value="B41"/>
    <property type="match status" value="1"/>
</dbReference>
<evidence type="ECO:0000256" key="4">
    <source>
        <dbReference type="ARBA" id="ARBA00022741"/>
    </source>
</evidence>
<dbReference type="SUPFAM" id="SSF50729">
    <property type="entry name" value="PH domain-like"/>
    <property type="match status" value="1"/>
</dbReference>
<feature type="domain" description="Protein kinase" evidence="17">
    <location>
        <begin position="513"/>
        <end position="769"/>
    </location>
</feature>
<evidence type="ECO:0000259" key="16">
    <source>
        <dbReference type="PROSITE" id="PS50001"/>
    </source>
</evidence>
<sequence>MSVSRCCAYPFVVELQNIYWSLVYLPSGPCCLYALYFLRMQSRISMDVQTCKKNVSYNNFSLSLGILPVYHSLFALAFDDLSNFYPPTHVFSTDESISIHYRVRFFFANWFGEGSKTSYRYCLRRGRISAVLDYCVIDYLFAQSRSDFVAGQAGVSPPLSVQEECLGLAVLDLWRLAKEHNQSVREVCKNVSYKSCLPETHRQEIQQLSRLARYRIRNTLKRFLKKLGRCSVGERSLKLKYLMELAGVEPSHGTETFQVNHPGSQLQQKEPTFNLMRVAGESGIQFIHGEQEHLLPTFCDFPEIIDINIKRACHEQVPQDSRVVTITRQDDRCLEAEFQTVTEALSFVSLVDGYFRLTTDSSHYFCQDVAPPSLLEDIENVNILLHKLKKVGAKDGRFLLRRSPKDYDKFFLTVCVQTPLGLDYKDCLIMKNEQFSLSGVHKSFLSLRELTDFFQQSKLLLAEVPVKLERCCPPRPKELSNMVIIRGSRKMGKAMNDSLSELMVYSLYCMYNFCQSESLGQGSFTRIFKGSKIDIRDGERHVTDVLLKELDANHKNCWESFFEAASLMSQISHKHLLLVYGINVMVQEFIKCGALDLFLKREGSVSVSWKLDVAKQLASALNFLEEKNITHGNICAKNLLLAREGDASQGSSPFIKLSDPGINLAMLGRDVLLDRIPWVAPEVLEAPERLELECDKWSFGATLWELFNGGQAPLQGLDLERKLQFYETYKQLPSSEWTELADLISQCMNYQPAFRPSCRSIIRQLNSLITSDYVILHAAEPLPDRDRALGPSHQQDQSVYEERHLRYISPLGKGNFGSVELCRYDPLGDNTGELIAVKKLQPNKQSNLEDFQKEINTIRSLHCDYIVKYRGVCYSMGRLSMSLVMEYLPYGSLIGYLEKNRQLVNNRRMLLFASQICKGLEYLQSMRYVHRDLAARNILVASDTLVKIADFGLTKIIPFDKEYYRVTHPGESPIFWYAPESITESKFSHKSDVWSFGVVLHELFSYCEHNCNPKRVSGLTNMMTACWGYSAEERPTFSTLGDQIETSIQDEREGSKG</sequence>
<dbReference type="GeneTree" id="ENSGT00940000166579"/>
<evidence type="ECO:0000256" key="9">
    <source>
        <dbReference type="ARBA" id="ARBA00051245"/>
    </source>
</evidence>
<dbReference type="GO" id="GO:0060397">
    <property type="term" value="P:growth hormone receptor signaling pathway via JAK-STAT"/>
    <property type="evidence" value="ECO:0007669"/>
    <property type="project" value="TreeGrafter"/>
</dbReference>
<reference evidence="19" key="2">
    <citation type="submission" date="2025-08" db="UniProtKB">
        <authorList>
            <consortium name="Ensembl"/>
        </authorList>
    </citation>
    <scope>IDENTIFICATION</scope>
</reference>
<name>A0A8C7QDP8_ONCMY</name>
<protein>
    <recommendedName>
        <fullName evidence="14">Tyrosine-protein kinase</fullName>
        <ecNumber evidence="14">2.7.10.2</ecNumber>
    </recommendedName>
</protein>
<evidence type="ECO:0000256" key="7">
    <source>
        <dbReference type="ARBA" id="ARBA00022999"/>
    </source>
</evidence>
<proteinExistence type="inferred from homology"/>
<dbReference type="CDD" id="cd05038">
    <property type="entry name" value="PTKc_Jak_rpt2"/>
    <property type="match status" value="1"/>
</dbReference>
<keyword evidence="7 12" id="KW-0727">SH2 domain</keyword>
<evidence type="ECO:0000256" key="6">
    <source>
        <dbReference type="ARBA" id="ARBA00022840"/>
    </source>
</evidence>
<dbReference type="InterPro" id="IPR000980">
    <property type="entry name" value="SH2"/>
</dbReference>
<evidence type="ECO:0000256" key="10">
    <source>
        <dbReference type="PIRSR" id="PIRSR000636-1"/>
    </source>
</evidence>
<dbReference type="GO" id="GO:0022407">
    <property type="term" value="P:regulation of cell-cell adhesion"/>
    <property type="evidence" value="ECO:0007669"/>
    <property type="project" value="UniProtKB-ARBA"/>
</dbReference>
<dbReference type="GO" id="GO:0019221">
    <property type="term" value="P:cytokine-mediated signaling pathway"/>
    <property type="evidence" value="ECO:0007669"/>
    <property type="project" value="TreeGrafter"/>
</dbReference>
<keyword evidence="1" id="KW-0597">Phosphoprotein</keyword>
<keyword evidence="8 14" id="KW-0829">Tyrosine-protein kinase</keyword>
<dbReference type="PANTHER" id="PTHR45807">
    <property type="entry name" value="TYROSINE-PROTEIN KINASE HOPSCOTCH"/>
    <property type="match status" value="1"/>
</dbReference>
<evidence type="ECO:0000259" key="18">
    <source>
        <dbReference type="PROSITE" id="PS50057"/>
    </source>
</evidence>
<dbReference type="InterPro" id="IPR001245">
    <property type="entry name" value="Ser-Thr/Tyr_kinase_cat_dom"/>
</dbReference>
<dbReference type="SMART" id="SM00219">
    <property type="entry name" value="TyrKc"/>
    <property type="match status" value="2"/>
</dbReference>
<dbReference type="PIRSF" id="PIRSF000636">
    <property type="entry name" value="TyrPK_Jak"/>
    <property type="match status" value="1"/>
</dbReference>
<evidence type="ECO:0000259" key="17">
    <source>
        <dbReference type="PROSITE" id="PS50011"/>
    </source>
</evidence>
<feature type="domain" description="Protein kinase" evidence="17">
    <location>
        <begin position="805"/>
        <end position="1057"/>
    </location>
</feature>
<dbReference type="Gene3D" id="2.30.29.30">
    <property type="entry name" value="Pleckstrin-homology domain (PH domain)/Phosphotyrosine-binding domain (PTB)"/>
    <property type="match status" value="1"/>
</dbReference>
<keyword evidence="20" id="KW-1185">Reference proteome</keyword>
<dbReference type="PROSITE" id="PS00107">
    <property type="entry name" value="PROTEIN_KINASE_ATP"/>
    <property type="match status" value="1"/>
</dbReference>
<dbReference type="Gene3D" id="3.30.505.10">
    <property type="entry name" value="SH2 domain"/>
    <property type="match status" value="1"/>
</dbReference>
<evidence type="ECO:0000256" key="11">
    <source>
        <dbReference type="PIRSR" id="PIRSR000636-2"/>
    </source>
</evidence>
<evidence type="ECO:0000313" key="19">
    <source>
        <dbReference type="Ensembl" id="ENSOMYP00000037034.2"/>
    </source>
</evidence>
<evidence type="ECO:0000256" key="14">
    <source>
        <dbReference type="RuleBase" id="RU362096"/>
    </source>
</evidence>
<feature type="transmembrane region" description="Helical" evidence="15">
    <location>
        <begin position="59"/>
        <end position="78"/>
    </location>
</feature>
<dbReference type="GO" id="GO:0005829">
    <property type="term" value="C:cytosol"/>
    <property type="evidence" value="ECO:0007669"/>
    <property type="project" value="TreeGrafter"/>
</dbReference>
<dbReference type="GO" id="GO:0005524">
    <property type="term" value="F:ATP binding"/>
    <property type="evidence" value="ECO:0007669"/>
    <property type="project" value="UniProtKB-UniRule"/>
</dbReference>
<organism evidence="19 20">
    <name type="scientific">Oncorhynchus mykiss</name>
    <name type="common">Rainbow trout</name>
    <name type="synonym">Salmo gairdneri</name>
    <dbReference type="NCBI Taxonomy" id="8022"/>
    <lineage>
        <taxon>Eukaryota</taxon>
        <taxon>Metazoa</taxon>
        <taxon>Chordata</taxon>
        <taxon>Craniata</taxon>
        <taxon>Vertebrata</taxon>
        <taxon>Euteleostomi</taxon>
        <taxon>Actinopterygii</taxon>
        <taxon>Neopterygii</taxon>
        <taxon>Teleostei</taxon>
        <taxon>Protacanthopterygii</taxon>
        <taxon>Salmoniformes</taxon>
        <taxon>Salmonidae</taxon>
        <taxon>Salmoninae</taxon>
        <taxon>Oncorhynchus</taxon>
    </lineage>
</organism>
<dbReference type="PANTHER" id="PTHR45807:SF3">
    <property type="entry name" value="TYROSINE-PROTEIN KINASE JAK3"/>
    <property type="match status" value="1"/>
</dbReference>
<dbReference type="GO" id="GO:0050865">
    <property type="term" value="P:regulation of cell activation"/>
    <property type="evidence" value="ECO:0007669"/>
    <property type="project" value="UniProtKB-ARBA"/>
</dbReference>
<keyword evidence="4 11" id="KW-0547">Nucleotide-binding</keyword>
<dbReference type="GO" id="GO:0008284">
    <property type="term" value="P:positive regulation of cell population proliferation"/>
    <property type="evidence" value="ECO:0007669"/>
    <property type="project" value="UniProtKB-ARBA"/>
</dbReference>
<evidence type="ECO:0000256" key="1">
    <source>
        <dbReference type="ARBA" id="ARBA00022553"/>
    </source>
</evidence>
<dbReference type="InterPro" id="IPR017441">
    <property type="entry name" value="Protein_kinase_ATP_BS"/>
</dbReference>
<accession>A0A8C7QDP8</accession>
<keyword evidence="5 14" id="KW-0418">Kinase</keyword>
<dbReference type="PRINTS" id="PR01823">
    <property type="entry name" value="JANUSKINASE"/>
</dbReference>
<keyword evidence="15" id="KW-0472">Membrane</keyword>
<dbReference type="FunFam" id="3.30.200.20:FF:000084">
    <property type="entry name" value="Tyrosine-protein kinase"/>
    <property type="match status" value="1"/>
</dbReference>
<keyword evidence="2 14" id="KW-0808">Transferase</keyword>
<dbReference type="Pfam" id="PF18379">
    <property type="entry name" value="FERM_F1"/>
    <property type="match status" value="1"/>
</dbReference>
<dbReference type="Pfam" id="PF07714">
    <property type="entry name" value="PK_Tyr_Ser-Thr"/>
    <property type="match status" value="2"/>
</dbReference>
<feature type="binding site" evidence="13">
    <location>
        <position position="839"/>
    </location>
    <ligand>
        <name>ATP</name>
        <dbReference type="ChEBI" id="CHEBI:30616"/>
    </ligand>
</feature>
<feature type="binding site" evidence="11">
    <location>
        <position position="838"/>
    </location>
    <ligand>
        <name>ATP</name>
        <dbReference type="ChEBI" id="CHEBI:30616"/>
    </ligand>
</feature>
<dbReference type="GO" id="GO:0016020">
    <property type="term" value="C:membrane"/>
    <property type="evidence" value="ECO:0007669"/>
    <property type="project" value="InterPro"/>
</dbReference>
<evidence type="ECO:0000313" key="20">
    <source>
        <dbReference type="Proteomes" id="UP000694395"/>
    </source>
</evidence>
<dbReference type="InterPro" id="IPR041155">
    <property type="entry name" value="FERM_F1"/>
</dbReference>
<dbReference type="Pfam" id="PF17887">
    <property type="entry name" value="Jak1_Phl"/>
    <property type="match status" value="1"/>
</dbReference>
<evidence type="ECO:0000256" key="3">
    <source>
        <dbReference type="ARBA" id="ARBA00022737"/>
    </source>
</evidence>
<feature type="domain" description="FERM" evidence="18">
    <location>
        <begin position="31"/>
        <end position="362"/>
    </location>
</feature>
<evidence type="ECO:0000256" key="8">
    <source>
        <dbReference type="ARBA" id="ARBA00023137"/>
    </source>
</evidence>
<dbReference type="InterPro" id="IPR008266">
    <property type="entry name" value="Tyr_kinase_AS"/>
</dbReference>
<feature type="domain" description="SH2" evidence="16">
    <location>
        <begin position="364"/>
        <end position="472"/>
    </location>
</feature>
<dbReference type="AlphaFoldDB" id="A0A8C7QDP8"/>
<dbReference type="InterPro" id="IPR016251">
    <property type="entry name" value="Tyr_kinase_non-rcpt_Jak/Tyk2"/>
</dbReference>
<dbReference type="InterPro" id="IPR041381">
    <property type="entry name" value="JAK1-3/TYK2_PHL_dom"/>
</dbReference>
<dbReference type="PRINTS" id="PR00109">
    <property type="entry name" value="TYRKINASE"/>
</dbReference>
<dbReference type="SMART" id="SM00252">
    <property type="entry name" value="SH2"/>
    <property type="match status" value="1"/>
</dbReference>
<dbReference type="PROSITE" id="PS50001">
    <property type="entry name" value="SH2"/>
    <property type="match status" value="1"/>
</dbReference>
<dbReference type="Pfam" id="PF21990">
    <property type="entry name" value="SH2_1"/>
    <property type="match status" value="1"/>
</dbReference>
<reference evidence="19" key="1">
    <citation type="submission" date="2020-07" db="EMBL/GenBank/DDBJ databases">
        <title>A long reads based de novo assembly of the rainbow trout Arlee double haploid line genome.</title>
        <authorList>
            <person name="Gao G."/>
            <person name="Palti Y."/>
        </authorList>
    </citation>
    <scope>NUCLEOTIDE SEQUENCE [LARGE SCALE GENOMIC DNA]</scope>
</reference>
<dbReference type="InterPro" id="IPR036860">
    <property type="entry name" value="SH2_dom_sf"/>
</dbReference>
<evidence type="ECO:0000256" key="12">
    <source>
        <dbReference type="PROSITE-ProRule" id="PRU00191"/>
    </source>
</evidence>
<dbReference type="InterPro" id="IPR000719">
    <property type="entry name" value="Prot_kinase_dom"/>
</dbReference>
<dbReference type="InterPro" id="IPR011993">
    <property type="entry name" value="PH-like_dom_sf"/>
</dbReference>
<dbReference type="PROSITE" id="PS50011">
    <property type="entry name" value="PROTEIN_KINASE_DOM"/>
    <property type="match status" value="2"/>
</dbReference>
<dbReference type="Gene3D" id="3.30.200.20">
    <property type="entry name" value="Phosphorylase Kinase, domain 1"/>
    <property type="match status" value="2"/>
</dbReference>
<keyword evidence="3" id="KW-0677">Repeat</keyword>
<keyword evidence="6 11" id="KW-0067">ATP-binding</keyword>
<comment type="catalytic activity">
    <reaction evidence="9 14">
        <text>L-tyrosyl-[protein] + ATP = O-phospho-L-tyrosyl-[protein] + ADP + H(+)</text>
        <dbReference type="Rhea" id="RHEA:10596"/>
        <dbReference type="Rhea" id="RHEA-COMP:10136"/>
        <dbReference type="Rhea" id="RHEA-COMP:20101"/>
        <dbReference type="ChEBI" id="CHEBI:15378"/>
        <dbReference type="ChEBI" id="CHEBI:30616"/>
        <dbReference type="ChEBI" id="CHEBI:46858"/>
        <dbReference type="ChEBI" id="CHEBI:61978"/>
        <dbReference type="ChEBI" id="CHEBI:456216"/>
        <dbReference type="EC" id="2.7.10.2"/>
    </reaction>
</comment>
<dbReference type="InterPro" id="IPR000299">
    <property type="entry name" value="FERM_domain"/>
</dbReference>
<keyword evidence="15" id="KW-1133">Transmembrane helix</keyword>
<evidence type="ECO:0000256" key="15">
    <source>
        <dbReference type="SAM" id="Phobius"/>
    </source>
</evidence>
<feature type="transmembrane region" description="Helical" evidence="15">
    <location>
        <begin position="18"/>
        <end position="38"/>
    </location>
</feature>
<dbReference type="InterPro" id="IPR020635">
    <property type="entry name" value="Tyr_kinase_cat_dom"/>
</dbReference>
<dbReference type="Proteomes" id="UP000694395">
    <property type="component" value="Chromosome 1"/>
</dbReference>